<protein>
    <submittedName>
        <fullName evidence="2">Uncharacterized protein</fullName>
    </submittedName>
</protein>
<keyword evidence="1" id="KW-0812">Transmembrane</keyword>
<dbReference type="EMBL" id="JBHTON010000005">
    <property type="protein sequence ID" value="MFD1484083.1"/>
    <property type="molecule type" value="Genomic_DNA"/>
</dbReference>
<evidence type="ECO:0000256" key="1">
    <source>
        <dbReference type="SAM" id="Phobius"/>
    </source>
</evidence>
<reference evidence="3" key="1">
    <citation type="journal article" date="2019" name="Int. J. Syst. Evol. Microbiol.">
        <title>The Global Catalogue of Microorganisms (GCM) 10K type strain sequencing project: providing services to taxonomists for standard genome sequencing and annotation.</title>
        <authorList>
            <consortium name="The Broad Institute Genomics Platform"/>
            <consortium name="The Broad Institute Genome Sequencing Center for Infectious Disease"/>
            <person name="Wu L."/>
            <person name="Ma J."/>
        </authorList>
    </citation>
    <scope>NUCLEOTIDE SEQUENCE [LARGE SCALE GENOMIC DNA]</scope>
    <source>
        <strain evidence="3">CCM 8903</strain>
    </source>
</reference>
<keyword evidence="3" id="KW-1185">Reference proteome</keyword>
<dbReference type="Proteomes" id="UP001597252">
    <property type="component" value="Unassembled WGS sequence"/>
</dbReference>
<gene>
    <name evidence="2" type="ORF">ACFQ5J_02430</name>
</gene>
<sequence length="124" mass="14275">MKIYYANSLSKRMQATVWVNDQVYTIQNASHIDVPVRRGDTVLYRVGKFAAKRPLHFQSPDAQFTIETNKRLQSTYMAGLLVLIMALWFMKQTSSLWVTILLLACVAGYELSNYFYGYTAKPVH</sequence>
<accession>A0ABW4E470</accession>
<keyword evidence="1" id="KW-0472">Membrane</keyword>
<feature type="transmembrane region" description="Helical" evidence="1">
    <location>
        <begin position="74"/>
        <end position="90"/>
    </location>
</feature>
<comment type="caution">
    <text evidence="2">The sequence shown here is derived from an EMBL/GenBank/DDBJ whole genome shotgun (WGS) entry which is preliminary data.</text>
</comment>
<organism evidence="2 3">
    <name type="scientific">Lacticaseibacillus baoqingensis</name>
    <dbReference type="NCBI Taxonomy" id="2486013"/>
    <lineage>
        <taxon>Bacteria</taxon>
        <taxon>Bacillati</taxon>
        <taxon>Bacillota</taxon>
        <taxon>Bacilli</taxon>
        <taxon>Lactobacillales</taxon>
        <taxon>Lactobacillaceae</taxon>
        <taxon>Lacticaseibacillus</taxon>
    </lineage>
</organism>
<proteinExistence type="predicted"/>
<keyword evidence="1" id="KW-1133">Transmembrane helix</keyword>
<feature type="transmembrane region" description="Helical" evidence="1">
    <location>
        <begin position="96"/>
        <end position="116"/>
    </location>
</feature>
<name>A0ABW4E470_9LACO</name>
<evidence type="ECO:0000313" key="2">
    <source>
        <dbReference type="EMBL" id="MFD1484083.1"/>
    </source>
</evidence>
<evidence type="ECO:0000313" key="3">
    <source>
        <dbReference type="Proteomes" id="UP001597252"/>
    </source>
</evidence>
<dbReference type="RefSeq" id="WP_125747837.1">
    <property type="nucleotide sequence ID" value="NZ_JBHTON010000005.1"/>
</dbReference>